<dbReference type="Gene3D" id="1.20.1740.10">
    <property type="entry name" value="Amino acid/polyamine transporter I"/>
    <property type="match status" value="1"/>
</dbReference>
<dbReference type="AlphaFoldDB" id="A0A0C3JW08"/>
<keyword evidence="2" id="KW-0813">Transport</keyword>
<keyword evidence="10" id="KW-1185">Reference proteome</keyword>
<sequence>MAVDLRAPASSASSLSATTSPMQEKISEKQAFHYQGDLDHVKRQLGRQHIQMIAIAGCIGTGLFFGLGEILALCGPLGALLVYLHVCTVVYSTIMSIGEMTAFAPISGSIIHFAARWLDPAAGFALGWNYCYYAAIAIPLEITALTAFVGFWDPNPSHAAIYIGATVVGLFIINFFGVRWFGNSEILFATLKILLAITLIIGGLVISLGGGPDHDRIGFQYWKNPGPMVSTLEPGATGRFLGLLVAIIPAAYSVSGFELIAISAAESKQPRTNIIRAMKFVVFRLVLFYLCSVIIVGMLVPSNYPGLSSQSPFVLAFERAGVKVLPSIINAIIISSAYSSANTCVFTSSRILYGLGVQNQAPKIFTTCTKGGIPWISVIVAGLFSLLAFMTVSSSASTVFNWFVSLSTMCGLIGWTVINTTYLRYYYGLKIQGIVPQGIYRSPLQPYAAMWAIFWSVFYILISGISVFWDFSASSFVASYINLPIILSLFVGYKLWFKTKIQPLSELDFISHIPTLEETGDEGLLLEKLSLFQKIGIV</sequence>
<feature type="transmembrane region" description="Helical" evidence="7">
    <location>
        <begin position="402"/>
        <end position="427"/>
    </location>
</feature>
<evidence type="ECO:0000313" key="9">
    <source>
        <dbReference type="EMBL" id="KIO01637.1"/>
    </source>
</evidence>
<dbReference type="InterPro" id="IPR050524">
    <property type="entry name" value="APC_YAT"/>
</dbReference>
<dbReference type="HOGENOM" id="CLU_007946_12_1_1"/>
<gene>
    <name evidence="9" type="ORF">M404DRAFT_728982</name>
</gene>
<protein>
    <recommendedName>
        <fullName evidence="8">Amino acid permease/ SLC12A domain-containing protein</fullName>
    </recommendedName>
</protein>
<feature type="transmembrane region" description="Helical" evidence="7">
    <location>
        <begin position="52"/>
        <end position="83"/>
    </location>
</feature>
<keyword evidence="5 7" id="KW-1133">Transmembrane helix</keyword>
<evidence type="ECO:0000313" key="10">
    <source>
        <dbReference type="Proteomes" id="UP000054217"/>
    </source>
</evidence>
<evidence type="ECO:0000256" key="2">
    <source>
        <dbReference type="ARBA" id="ARBA00022448"/>
    </source>
</evidence>
<dbReference type="FunFam" id="1.20.1740.10:FF:000001">
    <property type="entry name" value="Amino acid permease"/>
    <property type="match status" value="1"/>
</dbReference>
<dbReference type="OrthoDB" id="10062876at2759"/>
<feature type="transmembrane region" description="Helical" evidence="7">
    <location>
        <begin position="130"/>
        <end position="152"/>
    </location>
</feature>
<dbReference type="InParanoid" id="A0A0C3JW08"/>
<feature type="transmembrane region" description="Helical" evidence="7">
    <location>
        <begin position="158"/>
        <end position="181"/>
    </location>
</feature>
<dbReference type="PANTHER" id="PTHR43341:SF1">
    <property type="entry name" value="GENERAL AMINO-ACID PERMEASE GAP1"/>
    <property type="match status" value="1"/>
</dbReference>
<evidence type="ECO:0000256" key="1">
    <source>
        <dbReference type="ARBA" id="ARBA00004141"/>
    </source>
</evidence>
<dbReference type="PANTHER" id="PTHR43341">
    <property type="entry name" value="AMINO ACID PERMEASE"/>
    <property type="match status" value="1"/>
</dbReference>
<dbReference type="GO" id="GO:0015171">
    <property type="term" value="F:amino acid transmembrane transporter activity"/>
    <property type="evidence" value="ECO:0007669"/>
    <property type="project" value="TreeGrafter"/>
</dbReference>
<evidence type="ECO:0000259" key="8">
    <source>
        <dbReference type="Pfam" id="PF00324"/>
    </source>
</evidence>
<feature type="transmembrane region" description="Helical" evidence="7">
    <location>
        <begin position="372"/>
        <end position="390"/>
    </location>
</feature>
<evidence type="ECO:0000256" key="6">
    <source>
        <dbReference type="ARBA" id="ARBA00023136"/>
    </source>
</evidence>
<feature type="domain" description="Amino acid permease/ SLC12A" evidence="8">
    <location>
        <begin position="49"/>
        <end position="502"/>
    </location>
</feature>
<feature type="transmembrane region" description="Helical" evidence="7">
    <location>
        <begin position="193"/>
        <end position="211"/>
    </location>
</feature>
<accession>A0A0C3JW08</accession>
<dbReference type="InterPro" id="IPR004841">
    <property type="entry name" value="AA-permease/SLC12A_dom"/>
</dbReference>
<feature type="transmembrane region" description="Helical" evidence="7">
    <location>
        <begin position="320"/>
        <end position="341"/>
    </location>
</feature>
<keyword evidence="6 7" id="KW-0472">Membrane</keyword>
<evidence type="ECO:0000256" key="7">
    <source>
        <dbReference type="SAM" id="Phobius"/>
    </source>
</evidence>
<feature type="transmembrane region" description="Helical" evidence="7">
    <location>
        <begin position="240"/>
        <end position="260"/>
    </location>
</feature>
<feature type="transmembrane region" description="Helical" evidence="7">
    <location>
        <begin position="475"/>
        <end position="496"/>
    </location>
</feature>
<dbReference type="PIRSF" id="PIRSF006060">
    <property type="entry name" value="AA_transporter"/>
    <property type="match status" value="1"/>
</dbReference>
<feature type="transmembrane region" description="Helical" evidence="7">
    <location>
        <begin position="89"/>
        <end position="118"/>
    </location>
</feature>
<reference evidence="9 10" key="1">
    <citation type="submission" date="2014-04" db="EMBL/GenBank/DDBJ databases">
        <authorList>
            <consortium name="DOE Joint Genome Institute"/>
            <person name="Kuo A."/>
            <person name="Kohler A."/>
            <person name="Costa M.D."/>
            <person name="Nagy L.G."/>
            <person name="Floudas D."/>
            <person name="Copeland A."/>
            <person name="Barry K.W."/>
            <person name="Cichocki N."/>
            <person name="Veneault-Fourrey C."/>
            <person name="LaButti K."/>
            <person name="Lindquist E.A."/>
            <person name="Lipzen A."/>
            <person name="Lundell T."/>
            <person name="Morin E."/>
            <person name="Murat C."/>
            <person name="Sun H."/>
            <person name="Tunlid A."/>
            <person name="Henrissat B."/>
            <person name="Grigoriev I.V."/>
            <person name="Hibbett D.S."/>
            <person name="Martin F."/>
            <person name="Nordberg H.P."/>
            <person name="Cantor M.N."/>
            <person name="Hua S.X."/>
        </authorList>
    </citation>
    <scope>NUCLEOTIDE SEQUENCE [LARGE SCALE GENOMIC DNA]</scope>
    <source>
        <strain evidence="9 10">Marx 270</strain>
    </source>
</reference>
<feature type="transmembrane region" description="Helical" evidence="7">
    <location>
        <begin position="448"/>
        <end position="469"/>
    </location>
</feature>
<evidence type="ECO:0000256" key="3">
    <source>
        <dbReference type="ARBA" id="ARBA00022692"/>
    </source>
</evidence>
<reference evidence="10" key="2">
    <citation type="submission" date="2015-01" db="EMBL/GenBank/DDBJ databases">
        <title>Evolutionary Origins and Diversification of the Mycorrhizal Mutualists.</title>
        <authorList>
            <consortium name="DOE Joint Genome Institute"/>
            <consortium name="Mycorrhizal Genomics Consortium"/>
            <person name="Kohler A."/>
            <person name="Kuo A."/>
            <person name="Nagy L.G."/>
            <person name="Floudas D."/>
            <person name="Copeland A."/>
            <person name="Barry K.W."/>
            <person name="Cichocki N."/>
            <person name="Veneault-Fourrey C."/>
            <person name="LaButti K."/>
            <person name="Lindquist E.A."/>
            <person name="Lipzen A."/>
            <person name="Lundell T."/>
            <person name="Morin E."/>
            <person name="Murat C."/>
            <person name="Riley R."/>
            <person name="Ohm R."/>
            <person name="Sun H."/>
            <person name="Tunlid A."/>
            <person name="Henrissat B."/>
            <person name="Grigoriev I.V."/>
            <person name="Hibbett D.S."/>
            <person name="Martin F."/>
        </authorList>
    </citation>
    <scope>NUCLEOTIDE SEQUENCE [LARGE SCALE GENOMIC DNA]</scope>
    <source>
        <strain evidence="10">Marx 270</strain>
    </source>
</reference>
<dbReference type="Proteomes" id="UP000054217">
    <property type="component" value="Unassembled WGS sequence"/>
</dbReference>
<comment type="subcellular location">
    <subcellularLocation>
        <location evidence="1">Membrane</location>
        <topology evidence="1">Multi-pass membrane protein</topology>
    </subcellularLocation>
</comment>
<keyword evidence="4" id="KW-0029">Amino-acid transport</keyword>
<dbReference type="STRING" id="870435.A0A0C3JW08"/>
<evidence type="ECO:0000256" key="5">
    <source>
        <dbReference type="ARBA" id="ARBA00022989"/>
    </source>
</evidence>
<dbReference type="GO" id="GO:0016020">
    <property type="term" value="C:membrane"/>
    <property type="evidence" value="ECO:0007669"/>
    <property type="project" value="UniProtKB-SubCell"/>
</dbReference>
<name>A0A0C3JW08_PISTI</name>
<proteinExistence type="predicted"/>
<keyword evidence="3 7" id="KW-0812">Transmembrane</keyword>
<organism evidence="9 10">
    <name type="scientific">Pisolithus tinctorius Marx 270</name>
    <dbReference type="NCBI Taxonomy" id="870435"/>
    <lineage>
        <taxon>Eukaryota</taxon>
        <taxon>Fungi</taxon>
        <taxon>Dikarya</taxon>
        <taxon>Basidiomycota</taxon>
        <taxon>Agaricomycotina</taxon>
        <taxon>Agaricomycetes</taxon>
        <taxon>Agaricomycetidae</taxon>
        <taxon>Boletales</taxon>
        <taxon>Sclerodermatineae</taxon>
        <taxon>Pisolithaceae</taxon>
        <taxon>Pisolithus</taxon>
    </lineage>
</organism>
<feature type="transmembrane region" description="Helical" evidence="7">
    <location>
        <begin position="281"/>
        <end position="300"/>
    </location>
</feature>
<dbReference type="EMBL" id="KN831987">
    <property type="protein sequence ID" value="KIO01637.1"/>
    <property type="molecule type" value="Genomic_DNA"/>
</dbReference>
<evidence type="ECO:0000256" key="4">
    <source>
        <dbReference type="ARBA" id="ARBA00022970"/>
    </source>
</evidence>
<dbReference type="Pfam" id="PF00324">
    <property type="entry name" value="AA_permease"/>
    <property type="match status" value="1"/>
</dbReference>